<keyword evidence="1" id="KW-0472">Membrane</keyword>
<dbReference type="AlphaFoldDB" id="A0A8H6I4W7"/>
<protein>
    <submittedName>
        <fullName evidence="2">Uncharacterized protein</fullName>
    </submittedName>
</protein>
<reference evidence="2 3" key="1">
    <citation type="submission" date="2020-07" db="EMBL/GenBank/DDBJ databases">
        <title>Comparative genomics of pyrophilous fungi reveals a link between fire events and developmental genes.</title>
        <authorList>
            <consortium name="DOE Joint Genome Institute"/>
            <person name="Steindorff A.S."/>
            <person name="Carver A."/>
            <person name="Calhoun S."/>
            <person name="Stillman K."/>
            <person name="Liu H."/>
            <person name="Lipzen A."/>
            <person name="Pangilinan J."/>
            <person name="Labutti K."/>
            <person name="Bruns T.D."/>
            <person name="Grigoriev I.V."/>
        </authorList>
    </citation>
    <scope>NUCLEOTIDE SEQUENCE [LARGE SCALE GENOMIC DNA]</scope>
    <source>
        <strain evidence="2 3">CBS 144469</strain>
    </source>
</reference>
<keyword evidence="1" id="KW-0812">Transmembrane</keyword>
<organism evidence="2 3">
    <name type="scientific">Ephemerocybe angulata</name>
    <dbReference type="NCBI Taxonomy" id="980116"/>
    <lineage>
        <taxon>Eukaryota</taxon>
        <taxon>Fungi</taxon>
        <taxon>Dikarya</taxon>
        <taxon>Basidiomycota</taxon>
        <taxon>Agaricomycotina</taxon>
        <taxon>Agaricomycetes</taxon>
        <taxon>Agaricomycetidae</taxon>
        <taxon>Agaricales</taxon>
        <taxon>Agaricineae</taxon>
        <taxon>Psathyrellaceae</taxon>
        <taxon>Ephemerocybe</taxon>
    </lineage>
</organism>
<dbReference type="Proteomes" id="UP000521943">
    <property type="component" value="Unassembled WGS sequence"/>
</dbReference>
<accession>A0A8H6I4W7</accession>
<evidence type="ECO:0000313" key="2">
    <source>
        <dbReference type="EMBL" id="KAF6758816.1"/>
    </source>
</evidence>
<evidence type="ECO:0000256" key="1">
    <source>
        <dbReference type="SAM" id="Phobius"/>
    </source>
</evidence>
<dbReference type="OrthoDB" id="65716at2759"/>
<keyword evidence="3" id="KW-1185">Reference proteome</keyword>
<sequence>MDERYWLLGTAFNTAIECVQFVFPSSFFSFPGAWFANSFAFFTFDLTGLYCKRKRVRMNVCCTWTIAIIVSQWVEAGRSEAMV</sequence>
<keyword evidence="1" id="KW-1133">Transmembrane helix</keyword>
<gene>
    <name evidence="2" type="ORF">DFP72DRAFT_886597</name>
</gene>
<name>A0A8H6I4W7_9AGAR</name>
<evidence type="ECO:0000313" key="3">
    <source>
        <dbReference type="Proteomes" id="UP000521943"/>
    </source>
</evidence>
<proteinExistence type="predicted"/>
<feature type="transmembrane region" description="Helical" evidence="1">
    <location>
        <begin position="32"/>
        <end position="51"/>
    </location>
</feature>
<dbReference type="EMBL" id="JACGCI010000017">
    <property type="protein sequence ID" value="KAF6758816.1"/>
    <property type="molecule type" value="Genomic_DNA"/>
</dbReference>
<comment type="caution">
    <text evidence="2">The sequence shown here is derived from an EMBL/GenBank/DDBJ whole genome shotgun (WGS) entry which is preliminary data.</text>
</comment>